<protein>
    <submittedName>
        <fullName evidence="6">Ankyrin repeat protein RBE_0997</fullName>
    </submittedName>
</protein>
<feature type="compositionally biased region" description="Basic and acidic residues" evidence="4">
    <location>
        <begin position="1618"/>
        <end position="1630"/>
    </location>
</feature>
<keyword evidence="1" id="KW-0677">Repeat</keyword>
<organism evidence="5">
    <name type="scientific">Cladocopium goreaui</name>
    <dbReference type="NCBI Taxonomy" id="2562237"/>
    <lineage>
        <taxon>Eukaryota</taxon>
        <taxon>Sar</taxon>
        <taxon>Alveolata</taxon>
        <taxon>Dinophyceae</taxon>
        <taxon>Suessiales</taxon>
        <taxon>Symbiodiniaceae</taxon>
        <taxon>Cladocopium</taxon>
    </lineage>
</organism>
<dbReference type="InterPro" id="IPR002110">
    <property type="entry name" value="Ankyrin_rpt"/>
</dbReference>
<feature type="region of interest" description="Disordered" evidence="4">
    <location>
        <begin position="2422"/>
        <end position="2453"/>
    </location>
</feature>
<dbReference type="PROSITE" id="PS50088">
    <property type="entry name" value="ANK_REPEAT"/>
    <property type="match status" value="4"/>
</dbReference>
<dbReference type="SMART" id="SM00248">
    <property type="entry name" value="ANK"/>
    <property type="match status" value="6"/>
</dbReference>
<feature type="region of interest" description="Disordered" evidence="4">
    <location>
        <begin position="1618"/>
        <end position="1673"/>
    </location>
</feature>
<feature type="compositionally biased region" description="Basic and acidic residues" evidence="4">
    <location>
        <begin position="2438"/>
        <end position="2453"/>
    </location>
</feature>
<feature type="repeat" description="ANK" evidence="3">
    <location>
        <begin position="390"/>
        <end position="422"/>
    </location>
</feature>
<reference evidence="6 7" key="2">
    <citation type="submission" date="2024-05" db="EMBL/GenBank/DDBJ databases">
        <authorList>
            <person name="Chen Y."/>
            <person name="Shah S."/>
            <person name="Dougan E. K."/>
            <person name="Thang M."/>
            <person name="Chan C."/>
        </authorList>
    </citation>
    <scope>NUCLEOTIDE SEQUENCE [LARGE SCALE GENOMIC DNA]</scope>
</reference>
<evidence type="ECO:0000313" key="7">
    <source>
        <dbReference type="Proteomes" id="UP001152797"/>
    </source>
</evidence>
<accession>A0A9P1DIK8</accession>
<dbReference type="EMBL" id="CAMXCT020004946">
    <property type="protein sequence ID" value="CAL1164226.1"/>
    <property type="molecule type" value="Genomic_DNA"/>
</dbReference>
<dbReference type="OrthoDB" id="421212at2759"/>
<feature type="repeat" description="ANK" evidence="3">
    <location>
        <begin position="660"/>
        <end position="692"/>
    </location>
</feature>
<evidence type="ECO:0000256" key="4">
    <source>
        <dbReference type="SAM" id="MobiDB-lite"/>
    </source>
</evidence>
<dbReference type="Pfam" id="PF00023">
    <property type="entry name" value="Ank"/>
    <property type="match status" value="1"/>
</dbReference>
<reference evidence="5" key="1">
    <citation type="submission" date="2022-10" db="EMBL/GenBank/DDBJ databases">
        <authorList>
            <person name="Chen Y."/>
            <person name="Dougan E. K."/>
            <person name="Chan C."/>
            <person name="Rhodes N."/>
            <person name="Thang M."/>
        </authorList>
    </citation>
    <scope>NUCLEOTIDE SEQUENCE</scope>
</reference>
<dbReference type="SUPFAM" id="SSF48403">
    <property type="entry name" value="Ankyrin repeat"/>
    <property type="match status" value="2"/>
</dbReference>
<dbReference type="PROSITE" id="PS50297">
    <property type="entry name" value="ANK_REP_REGION"/>
    <property type="match status" value="4"/>
</dbReference>
<feature type="compositionally biased region" description="Acidic residues" evidence="4">
    <location>
        <begin position="1659"/>
        <end position="1672"/>
    </location>
</feature>
<dbReference type="Pfam" id="PF12796">
    <property type="entry name" value="Ank_2"/>
    <property type="match status" value="2"/>
</dbReference>
<keyword evidence="2 3" id="KW-0040">ANK repeat</keyword>
<dbReference type="Gene3D" id="1.25.40.20">
    <property type="entry name" value="Ankyrin repeat-containing domain"/>
    <property type="match status" value="2"/>
</dbReference>
<comment type="caution">
    <text evidence="5">The sequence shown here is derived from an EMBL/GenBank/DDBJ whole genome shotgun (WGS) entry which is preliminary data.</text>
</comment>
<feature type="repeat" description="ANK" evidence="3">
    <location>
        <begin position="693"/>
        <end position="725"/>
    </location>
</feature>
<feature type="region of interest" description="Disordered" evidence="4">
    <location>
        <begin position="2889"/>
        <end position="2910"/>
    </location>
</feature>
<evidence type="ECO:0000256" key="3">
    <source>
        <dbReference type="PROSITE-ProRule" id="PRU00023"/>
    </source>
</evidence>
<keyword evidence="7" id="KW-1185">Reference proteome</keyword>
<proteinExistence type="predicted"/>
<sequence length="3605" mass="404459">MGTKIAKAKILHTGRQRRRRFEDLYWCNVHLHAVIRTERLRRQQDQSKETVFAEYVSMAKNERKADFLVPVSENLYCVIKRMQMGALLALNSAKQVFNQVCLVDSLRAHGVKVPYTADGPFWALADGNRKKLRRVQDHEVMLPGKYVLYSKSHFVALEIWEDWTYIIRPTCRTHIGNVQMWHSEAVTSYEAIFVLTGSSVEGRGGRWHEGMDAKGGSVSIAHACTGEEVMSLDVAEESTTILWIKQQAGIHFRHPPFGLELLVDGCCLPNHVTWFSVGGPATMLLVLKPKTNEWTEDIFAAVEMRDVGAVMWYLTQGQDPNCTLQDSILCSAIETGSLALVQTLLEGQACPNFAPPHRNSPLQTAVSHNQDHVLSALLDCGADPNLVNANGDSPLHLAVMYADIPMSCSLLWAGADPLLRNSDSQSAFFYAERGLLVLMCICHCDDRVMPVDLIARHLPSIVQYCCCRSLWPVSKFFGQQQKYWDALGGGSEVVWDLRQRLRGDTLGGGERVFEPVLVVMACTGNEICTLPVSEECTVMSLKQRIALHLKHLPFAVKILLEGQLVAAVGDTWATLGSPRVLHIVLASRTIAHANCLVKAIHDQEHDAVIRILADGQEPDYPCVRRWRAELPLHTAASRGFFYSVHLLLTGFADPNIAGNDGRTAMHLAALANSPMTVLVLAEHGANVHAPDVQGATALHFAAVQDSVPLVKQLLQAGADPLIADSFHDPPLSWWCGTDVKAMLMNSCWPRLSFPELLRLNVRILQRYMDCGQLPRVCRTLRDCQGGSATGKRKMCNNEQGESSNAEKGRAGHNRKVALHLKMSRLEGKFQAPTTSGVPEGFKCLQDFGLQALLPIMLQGGYLQRSIMPVKPTTWPSKSPEVVDHLKLLHPHPRDKLLSFEASSHTYFWDGRKVSISTTGLIHRFSHGFDPTRALAQMQAGSQWPRPKYLRSSIPTSSLLRLERLGYTNELLSMLSSSPRSDEAICNFVRQCVAQHPEDREVLLSLAKSDSEIRQQWANAGAEGASQGTWMHTTFECLLNGGFVTSCDQELTLCLSFLRAVSNLGATIFRTEWMIYAEAEDLAGSIDLVLKLLGSSKLILVDWKRTQDIRSKGISYGKNMLGCLKEIPDCTLWHYRLQLNVYRHILEKYYGEEVSMMFIVGCHPDNGQSPFVESVPMMSEEVMALMQTLEWHDRTALHQDCQGGGCSQDFAAAWLGHLFLCWPLDSDEDGVRLLRDFQKAVGPVWPALSAHPHLFWILPNPLSKRLDHASFLLRVTASSFFMQLLQEKQFKFLELALYVFFWPEIKSRFFIVDMIFVSGCFEQVEDCARHMAETIHFLHGCWLVSCSADAWRQQVTQRWRSLEVLQSLSKALVFQSDVRRVLFPPAKTCSCSAGLILQQNFSFDMDALWASGYSNEVKAVFVECSTVLASHNQLCNLLLASSYYCLGHNAWRLRLYSAKFFLLLLQDQEFDFLELALYIFHWPEIDQQPYLADCLFAATTSELRCRRCRHLANVIHILHCASCLDTSSWEEPELSRREQSFSLVKSLFQSETLRASLLRPPDKSCLQKVDANEGLDVCGGASQEGMSFDDRVAAEQSEMDPEAAEFLRRMDAEVAAEMREMEAEREARRAEGSTIEPPATYQEEAAPPPIEATPAKEEHADDEEDPVLGEETSESTWNILKKRRLLPGALTSHEDFANLFQSLADANEDFQIQPGEPIDNPDTILYVVQKRQQDIERQYPRFSKHIVRMATAAQAIFCMRVADMSLREHALMLWIIEGLDFLRFHDGDCYMLHPCGAFQRYKGVPPDTSRISDFLLQLEGLFRRLPEDVPRDPQQLLQAIDHEWRGAGENDESLSRKCIKAAVSNVGESLLKQRGGEDAPDLDADVHNWRFHAARTVLQLKVRLARELTEEKLLHYMVEWCETSKQAAPACCFEDCCIQYCENGVARQVPRSDIKDVYVRIPHCLKGSVPLDVLERVRKFYRQTFWCNIAAFKCCQAAQALAKRGHNVVRIFIGLSAGGVGQSLYSAHLQAMYGANFAYFDPNIWWNEDEMRKQVEQLNGCFVLTGQEAPGTNKRLREDLYKKFMSAEGISGRKPYGLRTRMIECRGWKRLEANRMFDFQQVSKKDFNAIFRRSLVFRILARFEDPRAVEGAYADMWRDGVFPKDPDLKQFLISGPAILAALQIQNAFERQNSKEDCEHLIEDYAYWGGDRGLTEQTMREACGMPPRDVRNVITQAAAVIVVDNEEPQEAEEGDVVWRKISESLMQHLLVMKRLDLTARMLATLKLKDAPNMNKEELIKDMQTNKRLIQSHSKGKSDTVFALGLKAEVSLESVIDHTNRQGCPDLPETLAASALQQYFERQGRADNAQLLASVYKKMAAKLGGNGRPRADVKARKEKYAEHSQKMFNHEDNCLSLLKQLTGPHMVSSQDTPARKRLRTKGPEVKQEERAVKDEMPEGSGVKFDTIECSYEYPSTTLLRTRKTVQGLGSQKFTRRAQLHLLSHTHDLDIQNSVFTVLTQLLDKLKPAPALPRDLRATLDRCVSSRDEICRNDLKMSREEGKQVLTAVLYGGAIPQHLASNDFLIRLSKVSLYARWLAMSLLQDEFNRFRSPEVGKKNPDRSILAHLYLAAEDYILTTWVEYLQSLKPTHLSLHLDGVRISLTEETSIAELCDACQEHIQRKIGFQVKIREKQQRTVLQNIKQVSEQEPSMATGDELLDQDGNCIPAAIASMLGKRPQTQEALARDAETCVLRSYKQCETLCNVKLVPYLQFQDVTAGKFLLHAEGNGKPHCVGLCIGPDDACLVYDGDGIYKLSRAAVAQAVASGVDASACVYFRVLEASEDPKEFAWGDLDDEDASALLTLEAGSRKKPAAVQEKQGSVKRPAVKSKPKLLNAGKPVLHKPSSKLSIGSQAHAQLPDLGTESREAPVSIHGSGSEPEFIDVAGSESDSEAVSSAEWLLQDDGVVIVDARLLESLAREVAVVATGGHYKKAEQGFACPCCPWRCFQSPGRVTDHLNKYHSERNQYCCSGTKQIKCVLSLHDSDMIKGQQEGTYLQRSAKLLREQVVPPLPHSINCIDKKIRLLLDAQGPRFIRQDVLGHSICVRRVGNLFYTHDFAEVLFQEMILHNAKAALAKSIWPRLMLNAVRAGSELVNLLPSNTARWWPLVEDVFSSPNCLALRDDLLQSCLHHNEFRSLSVDGTFRVCLPILGQRPFNLSKSERAEAAIPEEESFRRVITVRGKTGAVVTMFPSYGEGAIDIRKGLIESLPGDALKQVEFLATDAPSKRLYEVLKEALPNLHALALDPVHLAMHYESASSRHKTVGSAALRRGLAKFSCCPGSSMKDNLGDFSTGELMVRLSTREMTLRSQILDGSMGKFKAQRLLTNSDPSSSWVCRADFIEFLAALSAVYRSETAKKTDYGKTLAHLLHQATDGERLEWLFNNIRIRARFSVAEKILLPVGTTSNESLHAEINGWFRQTQSIHQSTLKLKLGILTLSKLLSHNAALYSPAATQMMSSQVLARRIGNGLWSKDEWNAWAHRSSEKAQLPVEKTRQGEASRLKRFLAKKPAVLCKRPAAKGHKTPFNLTRSKGIRRAGVHSRPTASQAKAK</sequence>
<evidence type="ECO:0000256" key="1">
    <source>
        <dbReference type="ARBA" id="ARBA00022737"/>
    </source>
</evidence>
<gene>
    <name evidence="5" type="ORF">C1SCF055_LOCUS36073</name>
</gene>
<feature type="region of interest" description="Disordered" evidence="4">
    <location>
        <begin position="786"/>
        <end position="811"/>
    </location>
</feature>
<name>A0A9P1DIK8_9DINO</name>
<feature type="region of interest" description="Disordered" evidence="4">
    <location>
        <begin position="3572"/>
        <end position="3605"/>
    </location>
</feature>
<dbReference type="EMBL" id="CAMXCT030004946">
    <property type="protein sequence ID" value="CAL4798163.1"/>
    <property type="molecule type" value="Genomic_DNA"/>
</dbReference>
<dbReference type="EMBL" id="CAMXCT010004946">
    <property type="protein sequence ID" value="CAI4010851.1"/>
    <property type="molecule type" value="Genomic_DNA"/>
</dbReference>
<evidence type="ECO:0000256" key="2">
    <source>
        <dbReference type="ARBA" id="ARBA00023043"/>
    </source>
</evidence>
<feature type="repeat" description="ANK" evidence="3">
    <location>
        <begin position="357"/>
        <end position="389"/>
    </location>
</feature>
<dbReference type="Proteomes" id="UP001152797">
    <property type="component" value="Unassembled WGS sequence"/>
</dbReference>
<dbReference type="InterPro" id="IPR036770">
    <property type="entry name" value="Ankyrin_rpt-contain_sf"/>
</dbReference>
<evidence type="ECO:0000313" key="5">
    <source>
        <dbReference type="EMBL" id="CAI4010851.1"/>
    </source>
</evidence>
<dbReference type="PANTHER" id="PTHR24171">
    <property type="entry name" value="ANKYRIN REPEAT DOMAIN-CONTAINING PROTEIN 39-RELATED"/>
    <property type="match status" value="1"/>
</dbReference>
<evidence type="ECO:0000313" key="6">
    <source>
        <dbReference type="EMBL" id="CAL4798163.1"/>
    </source>
</evidence>